<feature type="domain" description="BD-FAE-like" evidence="4">
    <location>
        <begin position="88"/>
        <end position="304"/>
    </location>
</feature>
<name>A0A2S4VQL5_9BASI</name>
<protein>
    <recommendedName>
        <fullName evidence="3">Kynurenine formamidase</fullName>
        <shortName evidence="3">KFA</shortName>
        <shortName evidence="3">KFase</shortName>
        <ecNumber evidence="3">3.5.1.9</ecNumber>
    </recommendedName>
    <alternativeName>
        <fullName evidence="3">Arylformamidase</fullName>
    </alternativeName>
    <alternativeName>
        <fullName evidence="3">N-formylkynurenine formamidase</fullName>
        <shortName evidence="3">FKF</shortName>
    </alternativeName>
</protein>
<evidence type="ECO:0000259" key="4">
    <source>
        <dbReference type="Pfam" id="PF20434"/>
    </source>
</evidence>
<sequence>MRLFGPEEPEGFMSRRRRGKDSSILKVLDLPLRVFALLKSLRQDSRVSAHLVQSPSRDYISTAIMALNHRLLSNLAYPGAISPYQCFDVYIPLAAPPKLHQLIFFVHGGAWRSGDKADTSSSGLIKNLSNDFPTAAICSVNYRLSGGKLNPKSNIKHPTHNADVARAIDQATSLPELKEVDQTYLIGHSVGAFMCLSLAGIMVPPPGAPRLTTSTSAKIHGLVLVDGIYDIVKMLEEYPSYKDFVASAFGGKDDSDRLKLLEEANPLSWPASSNNVEQHPRILIIHSRQDTLLSIHQSELATTALKSKLSFGDKVVSDFDSVSGDHEELLLSPQLASRIKSFISESK</sequence>
<dbReference type="SUPFAM" id="SSF53474">
    <property type="entry name" value="alpha/beta-Hydrolases"/>
    <property type="match status" value="1"/>
</dbReference>
<comment type="similarity">
    <text evidence="3">Belongs to the kynurenine formamidase family.</text>
</comment>
<dbReference type="EMBL" id="PKSL01000036">
    <property type="protein sequence ID" value="POW11728.1"/>
    <property type="molecule type" value="Genomic_DNA"/>
</dbReference>
<gene>
    <name evidence="5" type="ORF">PSTT_05039</name>
</gene>
<dbReference type="GO" id="GO:0034354">
    <property type="term" value="P:'de novo' NAD+ biosynthetic process from L-tryptophan"/>
    <property type="evidence" value="ECO:0007669"/>
    <property type="project" value="UniProtKB-UniRule"/>
</dbReference>
<comment type="caution">
    <text evidence="5">The sequence shown here is derived from an EMBL/GenBank/DDBJ whole genome shotgun (WGS) entry which is preliminary data.</text>
</comment>
<comment type="catalytic activity">
    <reaction evidence="3">
        <text>N-formyl-L-kynurenine + H2O = L-kynurenine + formate + H(+)</text>
        <dbReference type="Rhea" id="RHEA:13009"/>
        <dbReference type="ChEBI" id="CHEBI:15377"/>
        <dbReference type="ChEBI" id="CHEBI:15378"/>
        <dbReference type="ChEBI" id="CHEBI:15740"/>
        <dbReference type="ChEBI" id="CHEBI:57959"/>
        <dbReference type="ChEBI" id="CHEBI:58629"/>
        <dbReference type="EC" id="3.5.1.9"/>
    </reaction>
</comment>
<keyword evidence="2 3" id="KW-0823">Tryptophan catabolism</keyword>
<feature type="short sequence motif" description="HGGXW" evidence="3">
    <location>
        <begin position="107"/>
        <end position="111"/>
    </location>
</feature>
<evidence type="ECO:0000256" key="3">
    <source>
        <dbReference type="HAMAP-Rule" id="MF_03014"/>
    </source>
</evidence>
<dbReference type="GO" id="GO:0004061">
    <property type="term" value="F:arylformamidase activity"/>
    <property type="evidence" value="ECO:0007669"/>
    <property type="project" value="UniProtKB-UniRule"/>
</dbReference>
<dbReference type="GO" id="GO:0019441">
    <property type="term" value="P:L-tryptophan catabolic process to kynurenine"/>
    <property type="evidence" value="ECO:0007669"/>
    <property type="project" value="UniProtKB-UniRule"/>
</dbReference>
<organism evidence="5 6">
    <name type="scientific">Puccinia striiformis</name>
    <dbReference type="NCBI Taxonomy" id="27350"/>
    <lineage>
        <taxon>Eukaryota</taxon>
        <taxon>Fungi</taxon>
        <taxon>Dikarya</taxon>
        <taxon>Basidiomycota</taxon>
        <taxon>Pucciniomycotina</taxon>
        <taxon>Pucciniomycetes</taxon>
        <taxon>Pucciniales</taxon>
        <taxon>Pucciniaceae</taxon>
        <taxon>Puccinia</taxon>
    </lineage>
</organism>
<evidence type="ECO:0000313" key="6">
    <source>
        <dbReference type="Proteomes" id="UP000239156"/>
    </source>
</evidence>
<dbReference type="InterPro" id="IPR049492">
    <property type="entry name" value="BD-FAE-like_dom"/>
</dbReference>
<dbReference type="AlphaFoldDB" id="A0A2S4VQL5"/>
<dbReference type="Gene3D" id="3.40.50.1820">
    <property type="entry name" value="alpha/beta hydrolase"/>
    <property type="match status" value="1"/>
</dbReference>
<comment type="domain">
    <text evidence="3">The main chain amide nitrogen atoms of the second glycine and its adjacent residue in the HGGXW motif define the oxyanion hole, and stabilize the oxyanion that forms during the nucleophilic attack by the catalytic serine during substrate cleavage.</text>
</comment>
<dbReference type="VEuPathDB" id="FungiDB:PSHT_13049"/>
<accession>A0A2S4VQL5</accession>
<evidence type="ECO:0000313" key="5">
    <source>
        <dbReference type="EMBL" id="POW11728.1"/>
    </source>
</evidence>
<dbReference type="InterPro" id="IPR029058">
    <property type="entry name" value="AB_hydrolase_fold"/>
</dbReference>
<comment type="function">
    <text evidence="3">Catalyzes the hydrolysis of N-formyl-L-kynurenine to L-kynurenine, the second step in the kynurenine pathway of tryptophan degradation. Kynurenine may be further oxidized to nicotinic acid, NAD(H) and NADP(H). Required for elimination of toxic metabolites.</text>
</comment>
<dbReference type="UniPathway" id="UPA00333">
    <property type="reaction ID" value="UER00454"/>
</dbReference>
<comment type="pathway">
    <text evidence="3">Amino-acid degradation; L-tryptophan degradation via kynurenine pathway; L-kynurenine from L-tryptophan: step 2/2.</text>
</comment>
<reference evidence="5" key="1">
    <citation type="submission" date="2017-12" db="EMBL/GenBank/DDBJ databases">
        <title>Gene loss provides genomic basis for host adaptation in cereal stripe rust fungi.</title>
        <authorList>
            <person name="Xia C."/>
        </authorList>
    </citation>
    <scope>NUCLEOTIDE SEQUENCE [LARGE SCALE GENOMIC DNA]</scope>
    <source>
        <strain evidence="5">93-210</strain>
    </source>
</reference>
<dbReference type="InterPro" id="IPR050300">
    <property type="entry name" value="GDXG_lipolytic_enzyme"/>
</dbReference>
<dbReference type="Proteomes" id="UP000239156">
    <property type="component" value="Unassembled WGS sequence"/>
</dbReference>
<proteinExistence type="inferred from homology"/>
<evidence type="ECO:0000256" key="1">
    <source>
        <dbReference type="ARBA" id="ARBA00022801"/>
    </source>
</evidence>
<dbReference type="Pfam" id="PF20434">
    <property type="entry name" value="BD-FAE"/>
    <property type="match status" value="1"/>
</dbReference>
<dbReference type="PANTHER" id="PTHR48081:SF33">
    <property type="entry name" value="KYNURENINE FORMAMIDASE"/>
    <property type="match status" value="1"/>
</dbReference>
<feature type="active site" description="Nucleophile" evidence="3">
    <location>
        <position position="189"/>
    </location>
</feature>
<dbReference type="VEuPathDB" id="FungiDB:PSTT_05039"/>
<feature type="active site" evidence="3">
    <location>
        <position position="326"/>
    </location>
</feature>
<keyword evidence="1 3" id="KW-0378">Hydrolase</keyword>
<evidence type="ECO:0000256" key="2">
    <source>
        <dbReference type="ARBA" id="ARBA00023079"/>
    </source>
</evidence>
<dbReference type="EC" id="3.5.1.9" evidence="3"/>
<feature type="active site" evidence="3">
    <location>
        <position position="290"/>
    </location>
</feature>
<comment type="subunit">
    <text evidence="3">Homodimer.</text>
</comment>
<dbReference type="PANTHER" id="PTHR48081">
    <property type="entry name" value="AB HYDROLASE SUPERFAMILY PROTEIN C4A8.06C"/>
    <property type="match status" value="1"/>
</dbReference>
<keyword evidence="6" id="KW-1185">Reference proteome</keyword>
<dbReference type="HAMAP" id="MF_03014">
    <property type="entry name" value="KFase"/>
    <property type="match status" value="1"/>
</dbReference>
<dbReference type="InterPro" id="IPR027519">
    <property type="entry name" value="KFase_ver/fungi-typ"/>
</dbReference>